<dbReference type="RefSeq" id="WP_345921009.1">
    <property type="nucleotide sequence ID" value="NZ_JBDIVE010000011.1"/>
</dbReference>
<feature type="domain" description="RNA polymerase sigma factor 70 region 4 type 2" evidence="5">
    <location>
        <begin position="97"/>
        <end position="149"/>
    </location>
</feature>
<comment type="similarity">
    <text evidence="1">Belongs to the sigma-70 factor family. ECF subfamily.</text>
</comment>
<evidence type="ECO:0000256" key="4">
    <source>
        <dbReference type="ARBA" id="ARBA00023163"/>
    </source>
</evidence>
<evidence type="ECO:0000256" key="3">
    <source>
        <dbReference type="ARBA" id="ARBA00023082"/>
    </source>
</evidence>
<dbReference type="InterPro" id="IPR013249">
    <property type="entry name" value="RNA_pol_sigma70_r4_t2"/>
</dbReference>
<dbReference type="CDD" id="cd06171">
    <property type="entry name" value="Sigma70_r4"/>
    <property type="match status" value="1"/>
</dbReference>
<feature type="domain" description="PhyR sigma2" evidence="6">
    <location>
        <begin position="7"/>
        <end position="60"/>
    </location>
</feature>
<sequence length="166" mass="19050">MHRQEDIIAEIPRLRRYARALTGDASRADDLVQDTIERALSRWLLWRPGNLRAWLFTIMHNIFVNQLRSAGHLDYRPDELLPDLPVRAEQEDGLVLRDLDRALQQVPAEQREALLLVTLEELSYAEAAKVLGVPVGTIMSRLFRARERLRGALQGEVSITHLKVVK</sequence>
<dbReference type="NCBIfam" id="TIGR02937">
    <property type="entry name" value="sigma70-ECF"/>
    <property type="match status" value="1"/>
</dbReference>
<keyword evidence="2" id="KW-0805">Transcription regulation</keyword>
<dbReference type="PANTHER" id="PTHR43133:SF25">
    <property type="entry name" value="RNA POLYMERASE SIGMA FACTOR RFAY-RELATED"/>
    <property type="match status" value="1"/>
</dbReference>
<gene>
    <name evidence="7" type="ORF">ABDB84_17250</name>
</gene>
<evidence type="ECO:0000313" key="8">
    <source>
        <dbReference type="Proteomes" id="UP001410394"/>
    </source>
</evidence>
<dbReference type="Pfam" id="PF22029">
    <property type="entry name" value="PhyR_sigma2"/>
    <property type="match status" value="1"/>
</dbReference>
<reference evidence="7 8" key="1">
    <citation type="journal article" date="2018" name="Int. J. Syst. Evol. Microbiol.">
        <title>Uliginosibacterium sediminicola sp. nov., isolated from freshwater sediment.</title>
        <authorList>
            <person name="Hwang W.M."/>
            <person name="Kim S.M."/>
            <person name="Kang K."/>
            <person name="Ahn T.Y."/>
        </authorList>
    </citation>
    <scope>NUCLEOTIDE SEQUENCE [LARGE SCALE GENOMIC DNA]</scope>
    <source>
        <strain evidence="7 8">M1-21</strain>
    </source>
</reference>
<evidence type="ECO:0000256" key="2">
    <source>
        <dbReference type="ARBA" id="ARBA00023015"/>
    </source>
</evidence>
<dbReference type="EMBL" id="JBDIVE010000011">
    <property type="protein sequence ID" value="MEN3070235.1"/>
    <property type="molecule type" value="Genomic_DNA"/>
</dbReference>
<keyword evidence="8" id="KW-1185">Reference proteome</keyword>
<dbReference type="Proteomes" id="UP001410394">
    <property type="component" value="Unassembled WGS sequence"/>
</dbReference>
<dbReference type="InterPro" id="IPR013324">
    <property type="entry name" value="RNA_pol_sigma_r3/r4-like"/>
</dbReference>
<protein>
    <submittedName>
        <fullName evidence="7">Sigma-70 family RNA polymerase sigma factor</fullName>
    </submittedName>
</protein>
<name>A0ABU9Z2P4_9RHOO</name>
<dbReference type="InterPro" id="IPR036388">
    <property type="entry name" value="WH-like_DNA-bd_sf"/>
</dbReference>
<dbReference type="PANTHER" id="PTHR43133">
    <property type="entry name" value="RNA POLYMERASE ECF-TYPE SIGMA FACTO"/>
    <property type="match status" value="1"/>
</dbReference>
<dbReference type="InterPro" id="IPR013325">
    <property type="entry name" value="RNA_pol_sigma_r2"/>
</dbReference>
<evidence type="ECO:0000256" key="1">
    <source>
        <dbReference type="ARBA" id="ARBA00010641"/>
    </source>
</evidence>
<keyword evidence="4" id="KW-0804">Transcription</keyword>
<dbReference type="InterPro" id="IPR053866">
    <property type="entry name" value="PhyR_sigma2"/>
</dbReference>
<dbReference type="Gene3D" id="1.10.1740.10">
    <property type="match status" value="1"/>
</dbReference>
<evidence type="ECO:0000259" key="5">
    <source>
        <dbReference type="Pfam" id="PF08281"/>
    </source>
</evidence>
<keyword evidence="3" id="KW-0731">Sigma factor</keyword>
<dbReference type="InterPro" id="IPR014284">
    <property type="entry name" value="RNA_pol_sigma-70_dom"/>
</dbReference>
<dbReference type="SUPFAM" id="SSF88946">
    <property type="entry name" value="Sigma2 domain of RNA polymerase sigma factors"/>
    <property type="match status" value="1"/>
</dbReference>
<evidence type="ECO:0000313" key="7">
    <source>
        <dbReference type="EMBL" id="MEN3070235.1"/>
    </source>
</evidence>
<dbReference type="Gene3D" id="1.10.10.10">
    <property type="entry name" value="Winged helix-like DNA-binding domain superfamily/Winged helix DNA-binding domain"/>
    <property type="match status" value="1"/>
</dbReference>
<dbReference type="SUPFAM" id="SSF88659">
    <property type="entry name" value="Sigma3 and sigma4 domains of RNA polymerase sigma factors"/>
    <property type="match status" value="1"/>
</dbReference>
<evidence type="ECO:0000259" key="6">
    <source>
        <dbReference type="Pfam" id="PF22029"/>
    </source>
</evidence>
<accession>A0ABU9Z2P4</accession>
<dbReference type="InterPro" id="IPR039425">
    <property type="entry name" value="RNA_pol_sigma-70-like"/>
</dbReference>
<dbReference type="Pfam" id="PF08281">
    <property type="entry name" value="Sigma70_r4_2"/>
    <property type="match status" value="1"/>
</dbReference>
<comment type="caution">
    <text evidence="7">The sequence shown here is derived from an EMBL/GenBank/DDBJ whole genome shotgun (WGS) entry which is preliminary data.</text>
</comment>
<organism evidence="7 8">
    <name type="scientific">Uliginosibacterium sediminicola</name>
    <dbReference type="NCBI Taxonomy" id="2024550"/>
    <lineage>
        <taxon>Bacteria</taxon>
        <taxon>Pseudomonadati</taxon>
        <taxon>Pseudomonadota</taxon>
        <taxon>Betaproteobacteria</taxon>
        <taxon>Rhodocyclales</taxon>
        <taxon>Zoogloeaceae</taxon>
        <taxon>Uliginosibacterium</taxon>
    </lineage>
</organism>
<proteinExistence type="inferred from homology"/>